<organism evidence="1 2">
    <name type="scientific">Haloplanus ruber</name>
    <dbReference type="NCBI Taxonomy" id="869892"/>
    <lineage>
        <taxon>Archaea</taxon>
        <taxon>Methanobacteriati</taxon>
        <taxon>Methanobacteriota</taxon>
        <taxon>Stenosarchaea group</taxon>
        <taxon>Halobacteria</taxon>
        <taxon>Halobacteriales</taxon>
        <taxon>Haloferacaceae</taxon>
        <taxon>Haloplanus</taxon>
    </lineage>
</organism>
<protein>
    <recommendedName>
        <fullName evidence="3">Restriction endonuclease type IV Mrr domain-containing protein</fullName>
    </recommendedName>
</protein>
<comment type="caution">
    <text evidence="1">The sequence shown here is derived from an EMBL/GenBank/DDBJ whole genome shotgun (WGS) entry which is preliminary data.</text>
</comment>
<dbReference type="RefSeq" id="WP_256406492.1">
    <property type="nucleotide sequence ID" value="NZ_CP187153.1"/>
</dbReference>
<dbReference type="Proteomes" id="UP001597075">
    <property type="component" value="Unassembled WGS sequence"/>
</dbReference>
<sequence>MTNDESPIPNEYYEELHPLIETVESLRSVLTDDYTLSEEHRMIASRLFHTTIQSLKQARRILPNPDPGADTRYNRSPYEWDDYEDALEQIEHRLSRLLQYARREHPDEYRSSDSPKRKFNRALESITELRERLPAVSDESLVPDEVADVRTETNYAHADGRGQGQGQWLEYQLQRALSRWGYDADTRQTLFNLEVDVVACRTSKQQDPTDWLVAQCKDWTQDTVTPSDLFRLCTVAFACRAMPILCHTTELTPRTEELARYFEVRVLELDDLERGELPAPHVAKPTAKVNEWELQNKARFERGTFPLAYCNKPSKHFSYVPGFKPVGNGCEYEPVDENLDEDTHPASGH</sequence>
<dbReference type="InterPro" id="IPR011335">
    <property type="entry name" value="Restrct_endonuc-II-like"/>
</dbReference>
<evidence type="ECO:0000313" key="2">
    <source>
        <dbReference type="Proteomes" id="UP001597075"/>
    </source>
</evidence>
<dbReference type="AlphaFoldDB" id="A0ABD6D531"/>
<evidence type="ECO:0008006" key="3">
    <source>
        <dbReference type="Google" id="ProtNLM"/>
    </source>
</evidence>
<keyword evidence="2" id="KW-1185">Reference proteome</keyword>
<gene>
    <name evidence="1" type="ORF">ACFSBJ_16275</name>
</gene>
<reference evidence="1 2" key="1">
    <citation type="journal article" date="2019" name="Int. J. Syst. Evol. Microbiol.">
        <title>The Global Catalogue of Microorganisms (GCM) 10K type strain sequencing project: providing services to taxonomists for standard genome sequencing and annotation.</title>
        <authorList>
            <consortium name="The Broad Institute Genomics Platform"/>
            <consortium name="The Broad Institute Genome Sequencing Center for Infectious Disease"/>
            <person name="Wu L."/>
            <person name="Ma J."/>
        </authorList>
    </citation>
    <scope>NUCLEOTIDE SEQUENCE [LARGE SCALE GENOMIC DNA]</scope>
    <source>
        <strain evidence="1 2">CGMCC 1.10594</strain>
    </source>
</reference>
<proteinExistence type="predicted"/>
<dbReference type="SUPFAM" id="SSF52980">
    <property type="entry name" value="Restriction endonuclease-like"/>
    <property type="match status" value="1"/>
</dbReference>
<evidence type="ECO:0000313" key="1">
    <source>
        <dbReference type="EMBL" id="MFD1635279.1"/>
    </source>
</evidence>
<accession>A0ABD6D531</accession>
<name>A0ABD6D531_9EURY</name>
<dbReference type="EMBL" id="JBHUDL010000011">
    <property type="protein sequence ID" value="MFD1635279.1"/>
    <property type="molecule type" value="Genomic_DNA"/>
</dbReference>